<proteinExistence type="predicted"/>
<dbReference type="EMBL" id="NHYE01004655">
    <property type="protein sequence ID" value="PPQ83118.1"/>
    <property type="molecule type" value="Genomic_DNA"/>
</dbReference>
<organism evidence="1 2">
    <name type="scientific">Gymnopilus dilepis</name>
    <dbReference type="NCBI Taxonomy" id="231916"/>
    <lineage>
        <taxon>Eukaryota</taxon>
        <taxon>Fungi</taxon>
        <taxon>Dikarya</taxon>
        <taxon>Basidiomycota</taxon>
        <taxon>Agaricomycotina</taxon>
        <taxon>Agaricomycetes</taxon>
        <taxon>Agaricomycetidae</taxon>
        <taxon>Agaricales</taxon>
        <taxon>Agaricineae</taxon>
        <taxon>Hymenogastraceae</taxon>
        <taxon>Gymnopilus</taxon>
    </lineage>
</organism>
<dbReference type="OrthoDB" id="3061702at2759"/>
<dbReference type="InParanoid" id="A0A409WX78"/>
<gene>
    <name evidence="1" type="ORF">CVT26_008773</name>
</gene>
<dbReference type="STRING" id="231916.A0A409WX78"/>
<keyword evidence="2" id="KW-1185">Reference proteome</keyword>
<evidence type="ECO:0000313" key="1">
    <source>
        <dbReference type="EMBL" id="PPQ83118.1"/>
    </source>
</evidence>
<name>A0A409WX78_9AGAR</name>
<dbReference type="AlphaFoldDB" id="A0A409WX78"/>
<comment type="caution">
    <text evidence="1">The sequence shown here is derived from an EMBL/GenBank/DDBJ whole genome shotgun (WGS) entry which is preliminary data.</text>
</comment>
<protein>
    <submittedName>
        <fullName evidence="1">Uncharacterized protein</fullName>
    </submittedName>
</protein>
<sequence>MTTLLEHHRVEIFLKNKFTDDETGFLRLHVPTWLATFYSTEGAVEKGVKKLWVDNNIYPLFIEKFYKDIAQKPNAQYLKDKLYRWFLNRKNSASRGPQSCRRRSLLKKPRSLGGLAYFALEKRDEITQQSRYKIASSPGDKPLDRYRAARRELWDALDEDTKALYQRKASEYNKTLVAGPTTEVIESVGRRNQDNIIQHTMEALGDLSGRHWRGHGDVAFFVMGACRRKDGQLSTFRGSVSNDEANDGFQTFAPDFENNIRAPFKEWASKVLPYSFPQKEGGAARDNGHNSMTIPMSVHEDGFPLLPGLDPDRVPPYEAKVIVRKYLEEAWKCSGYGSSHTLDVPWDILGTKDRSRILQDPKPFEHFQSLNPADASIGDTYNILGIILSQQGKGQQPLRFLNAIAHIAYPRRITETTNQVVAHNTRIDFSPPKPVGQA</sequence>
<reference evidence="1 2" key="1">
    <citation type="journal article" date="2018" name="Evol. Lett.">
        <title>Horizontal gene cluster transfer increased hallucinogenic mushroom diversity.</title>
        <authorList>
            <person name="Reynolds H.T."/>
            <person name="Vijayakumar V."/>
            <person name="Gluck-Thaler E."/>
            <person name="Korotkin H.B."/>
            <person name="Matheny P.B."/>
            <person name="Slot J.C."/>
        </authorList>
    </citation>
    <scope>NUCLEOTIDE SEQUENCE [LARGE SCALE GENOMIC DNA]</scope>
    <source>
        <strain evidence="1 2">SRW20</strain>
    </source>
</reference>
<evidence type="ECO:0000313" key="2">
    <source>
        <dbReference type="Proteomes" id="UP000284706"/>
    </source>
</evidence>
<dbReference type="Proteomes" id="UP000284706">
    <property type="component" value="Unassembled WGS sequence"/>
</dbReference>
<accession>A0A409WX78</accession>